<name>A0A381YF53_9ZZZZ</name>
<dbReference type="PANTHER" id="PTHR32479:SF17">
    <property type="entry name" value="GLYCOLATE OXIDASE IRON-SULFUR SUBUNIT"/>
    <property type="match status" value="1"/>
</dbReference>
<accession>A0A381YF53</accession>
<dbReference type="InterPro" id="IPR004017">
    <property type="entry name" value="Cys_rich_dom"/>
</dbReference>
<reference evidence="7" key="1">
    <citation type="submission" date="2018-05" db="EMBL/GenBank/DDBJ databases">
        <authorList>
            <person name="Lanie J.A."/>
            <person name="Ng W.-L."/>
            <person name="Kazmierczak K.M."/>
            <person name="Andrzejewski T.M."/>
            <person name="Davidsen T.M."/>
            <person name="Wayne K.J."/>
            <person name="Tettelin H."/>
            <person name="Glass J.I."/>
            <person name="Rusch D."/>
            <person name="Podicherti R."/>
            <person name="Tsui H.-C.T."/>
            <person name="Winkler M.E."/>
        </authorList>
    </citation>
    <scope>NUCLEOTIDE SEQUENCE</scope>
</reference>
<keyword evidence="5" id="KW-0411">Iron-sulfur</keyword>
<dbReference type="PROSITE" id="PS00198">
    <property type="entry name" value="4FE4S_FER_1"/>
    <property type="match status" value="2"/>
</dbReference>
<keyword evidence="4" id="KW-0408">Iron</keyword>
<dbReference type="GO" id="GO:0046872">
    <property type="term" value="F:metal ion binding"/>
    <property type="evidence" value="ECO:0007669"/>
    <property type="project" value="UniProtKB-KW"/>
</dbReference>
<dbReference type="GO" id="GO:0016491">
    <property type="term" value="F:oxidoreductase activity"/>
    <property type="evidence" value="ECO:0007669"/>
    <property type="project" value="UniProtKB-ARBA"/>
</dbReference>
<dbReference type="InterPro" id="IPR009051">
    <property type="entry name" value="Helical_ferredxn"/>
</dbReference>
<keyword evidence="2" id="KW-0479">Metal-binding</keyword>
<dbReference type="Pfam" id="PF02754">
    <property type="entry name" value="CCG"/>
    <property type="match status" value="2"/>
</dbReference>
<keyword evidence="3" id="KW-0677">Repeat</keyword>
<dbReference type="InterPro" id="IPR017896">
    <property type="entry name" value="4Fe4S_Fe-S-bd"/>
</dbReference>
<dbReference type="InterPro" id="IPR012257">
    <property type="entry name" value="Glc_ox_4Fe-4S"/>
</dbReference>
<proteinExistence type="predicted"/>
<keyword evidence="1" id="KW-0004">4Fe-4S</keyword>
<dbReference type="AlphaFoldDB" id="A0A381YF53"/>
<evidence type="ECO:0000256" key="3">
    <source>
        <dbReference type="ARBA" id="ARBA00022737"/>
    </source>
</evidence>
<dbReference type="EMBL" id="UINC01018065">
    <property type="protein sequence ID" value="SVA75520.1"/>
    <property type="molecule type" value="Genomic_DNA"/>
</dbReference>
<evidence type="ECO:0000256" key="1">
    <source>
        <dbReference type="ARBA" id="ARBA00022485"/>
    </source>
</evidence>
<sequence>MPEVRKVPKSTWLDESELYKCVHCGFCLQACPTYLATGLETESPRGRIALMKAVNEGRLEISNQVMRHWDLCVQCRACEDVCPSGVPYGNLIESTMDHVRDYRRIGLLSRLTYEIALRYLLPNQKNLSVLVAMMDFYIKSGFQKLVRKTKILRLISRRLENLEKMTPTLNGEFFRADDHVYQSGMADAEKIQMLTGCVMPLTQGNQMRAAVRVLNKAGKDVEVPSSQVCCGAINSHVGDIEKTKELARANIEAFSKGHTDGAIVVASAGCGARMKEYGPLLADDPEYNSKAADFSKRVVDINEYLNGTQLQPGESGVPRVVTYQDSCHLANVQKVRDAPRNLLKSIQGVDFCELKESNICCGAGGTYMITETKMSKGILANKMKNIIDSGADTIATANPGCFIQLQNGIREAGLDVEVKYVTDLLDETYTQN</sequence>
<dbReference type="InterPro" id="IPR017900">
    <property type="entry name" value="4Fe4S_Fe_S_CS"/>
</dbReference>
<dbReference type="SUPFAM" id="SSF46548">
    <property type="entry name" value="alpha-helical ferredoxin"/>
    <property type="match status" value="1"/>
</dbReference>
<feature type="domain" description="4Fe-4S ferredoxin-type" evidence="6">
    <location>
        <begin position="9"/>
        <end position="42"/>
    </location>
</feature>
<evidence type="ECO:0000256" key="5">
    <source>
        <dbReference type="ARBA" id="ARBA00023014"/>
    </source>
</evidence>
<evidence type="ECO:0000256" key="4">
    <source>
        <dbReference type="ARBA" id="ARBA00023004"/>
    </source>
</evidence>
<organism evidence="7">
    <name type="scientific">marine metagenome</name>
    <dbReference type="NCBI Taxonomy" id="408172"/>
    <lineage>
        <taxon>unclassified sequences</taxon>
        <taxon>metagenomes</taxon>
        <taxon>ecological metagenomes</taxon>
    </lineage>
</organism>
<evidence type="ECO:0000313" key="7">
    <source>
        <dbReference type="EMBL" id="SVA75520.1"/>
    </source>
</evidence>
<evidence type="ECO:0000259" key="6">
    <source>
        <dbReference type="PROSITE" id="PS51379"/>
    </source>
</evidence>
<dbReference type="PROSITE" id="PS51379">
    <property type="entry name" value="4FE4S_FER_2"/>
    <property type="match status" value="2"/>
</dbReference>
<dbReference type="PANTHER" id="PTHR32479">
    <property type="entry name" value="GLYCOLATE OXIDASE IRON-SULFUR SUBUNIT"/>
    <property type="match status" value="1"/>
</dbReference>
<gene>
    <name evidence="7" type="ORF">METZ01_LOCUS128374</name>
</gene>
<dbReference type="PIRSF" id="PIRSF000139">
    <property type="entry name" value="Glc_ox_4Fe-4S"/>
    <property type="match status" value="1"/>
</dbReference>
<dbReference type="Gene3D" id="1.10.1060.10">
    <property type="entry name" value="Alpha-helical ferredoxin"/>
    <property type="match status" value="1"/>
</dbReference>
<protein>
    <recommendedName>
        <fullName evidence="6">4Fe-4S ferredoxin-type domain-containing protein</fullName>
    </recommendedName>
</protein>
<evidence type="ECO:0000256" key="2">
    <source>
        <dbReference type="ARBA" id="ARBA00022723"/>
    </source>
</evidence>
<dbReference type="GO" id="GO:0051539">
    <property type="term" value="F:4 iron, 4 sulfur cluster binding"/>
    <property type="evidence" value="ECO:0007669"/>
    <property type="project" value="UniProtKB-KW"/>
</dbReference>
<feature type="domain" description="4Fe-4S ferredoxin-type" evidence="6">
    <location>
        <begin position="63"/>
        <end position="92"/>
    </location>
</feature>
<dbReference type="Pfam" id="PF13183">
    <property type="entry name" value="Fer4_8"/>
    <property type="match status" value="1"/>
</dbReference>